<proteinExistence type="predicted"/>
<dbReference type="Pfam" id="PF12937">
    <property type="entry name" value="F-box-like"/>
    <property type="match status" value="1"/>
</dbReference>
<dbReference type="EMBL" id="JAPMOS010000004">
    <property type="protein sequence ID" value="KAJ4462155.1"/>
    <property type="molecule type" value="Genomic_DNA"/>
</dbReference>
<reference evidence="2" key="1">
    <citation type="journal article" date="2022" name="bioRxiv">
        <title>Genomics of Preaxostyla Flagellates Illuminates Evolutionary Transitions and the Path Towards Mitochondrial Loss.</title>
        <authorList>
            <person name="Novak L.V.F."/>
            <person name="Treitli S.C."/>
            <person name="Pyrih J."/>
            <person name="Halakuc P."/>
            <person name="Pipaliya S.V."/>
            <person name="Vacek V."/>
            <person name="Brzon O."/>
            <person name="Soukal P."/>
            <person name="Eme L."/>
            <person name="Dacks J.B."/>
            <person name="Karnkowska A."/>
            <person name="Elias M."/>
            <person name="Hampl V."/>
        </authorList>
    </citation>
    <scope>NUCLEOTIDE SEQUENCE</scope>
    <source>
        <strain evidence="2">RCP-MX</strain>
    </source>
</reference>
<name>A0ABQ8UX65_9EUKA</name>
<evidence type="ECO:0000313" key="2">
    <source>
        <dbReference type="EMBL" id="KAJ4462155.1"/>
    </source>
</evidence>
<dbReference type="Gene3D" id="1.25.40.10">
    <property type="entry name" value="Tetratricopeptide repeat domain"/>
    <property type="match status" value="1"/>
</dbReference>
<dbReference type="Proteomes" id="UP001141327">
    <property type="component" value="Unassembled WGS sequence"/>
</dbReference>
<feature type="domain" description="F-box" evidence="1">
    <location>
        <begin position="94"/>
        <end position="131"/>
    </location>
</feature>
<evidence type="ECO:0000313" key="3">
    <source>
        <dbReference type="Proteomes" id="UP001141327"/>
    </source>
</evidence>
<protein>
    <recommendedName>
        <fullName evidence="1">F-box domain-containing protein</fullName>
    </recommendedName>
</protein>
<sequence>MKVMLVVSIPDEPGTDISAREILGKIRESIMPSPALQMLCGGEELADDSKIVCENDQGEKCVKIQVVSRAHQPRSSLCEAIEGLSFLGACCDVILFTIFSHLDDEALATAGAVCRRWHNLTQNEFLWKTISEVRGSSNDAFAKARELSKRILTNSISKDVDKRQTLWLGYKFMLESMVKQMLDTFPHHASSAVSLLNTICRAWWESTSTFEATIYRSETCCPPLFPIDPIAPSLQCPNLLCTCGPEEIDDQARMFGILGDLNDMVAADYPMAEFWYRTAISLKPEDAISHANLGVLLRQVTRCRRCAETEFKRAIQLDPHCWMFHYNLALFFVCALSARRNT</sequence>
<dbReference type="InterPro" id="IPR011990">
    <property type="entry name" value="TPR-like_helical_dom_sf"/>
</dbReference>
<evidence type="ECO:0000259" key="1">
    <source>
        <dbReference type="Pfam" id="PF12937"/>
    </source>
</evidence>
<dbReference type="InterPro" id="IPR001810">
    <property type="entry name" value="F-box_dom"/>
</dbReference>
<organism evidence="2 3">
    <name type="scientific">Paratrimastix pyriformis</name>
    <dbReference type="NCBI Taxonomy" id="342808"/>
    <lineage>
        <taxon>Eukaryota</taxon>
        <taxon>Metamonada</taxon>
        <taxon>Preaxostyla</taxon>
        <taxon>Paratrimastigidae</taxon>
        <taxon>Paratrimastix</taxon>
    </lineage>
</organism>
<dbReference type="InterPro" id="IPR036047">
    <property type="entry name" value="F-box-like_dom_sf"/>
</dbReference>
<dbReference type="Gene3D" id="1.20.1280.50">
    <property type="match status" value="1"/>
</dbReference>
<gene>
    <name evidence="2" type="ORF">PAPYR_1336</name>
</gene>
<accession>A0ABQ8UX65</accession>
<comment type="caution">
    <text evidence="2">The sequence shown here is derived from an EMBL/GenBank/DDBJ whole genome shotgun (WGS) entry which is preliminary data.</text>
</comment>
<keyword evidence="3" id="KW-1185">Reference proteome</keyword>
<dbReference type="SUPFAM" id="SSF48452">
    <property type="entry name" value="TPR-like"/>
    <property type="match status" value="1"/>
</dbReference>
<dbReference type="SUPFAM" id="SSF81383">
    <property type="entry name" value="F-box domain"/>
    <property type="match status" value="1"/>
</dbReference>